<reference evidence="1 2" key="1">
    <citation type="submission" date="2018-09" db="EMBL/GenBank/DDBJ databases">
        <authorList>
            <person name="Zhu H."/>
        </authorList>
    </citation>
    <scope>NUCLEOTIDE SEQUENCE [LARGE SCALE GENOMIC DNA]</scope>
    <source>
        <strain evidence="1 2">K2R01-6</strain>
    </source>
</reference>
<keyword evidence="2" id="KW-1185">Reference proteome</keyword>
<dbReference type="EMBL" id="QYUM01000003">
    <property type="protein sequence ID" value="RJF91519.1"/>
    <property type="molecule type" value="Genomic_DNA"/>
</dbReference>
<accession>A0A418WND7</accession>
<gene>
    <name evidence="1" type="ORF">D3876_10735</name>
</gene>
<dbReference type="OrthoDB" id="7406594at2"/>
<dbReference type="AlphaFoldDB" id="A0A418WND7"/>
<dbReference type="Proteomes" id="UP000286100">
    <property type="component" value="Unassembled WGS sequence"/>
</dbReference>
<sequence>MAATAAVFPANSTAQPVAASPQYSYADLADLADAAPVVLDARIRDAIRLEGAQATNLPASKARFYVEADVLALIRGAGGSPAKISYVADVPLDARGRAPKLKKSRVLLLARPVSGQAGSLQLVAPDAQLAWSESTDAQLRAILTELTAPDSPPRITGVGGAFHTAGTLPGEGETQIFLSTQTGDPISVIVLRRPGQAPRWAVALGEIVDEAARPPQPGTLLWYRLACSLPARLPAQNLESLDATQAEIAQADYRLVREGLGRCVRTRAAQPSSAPR</sequence>
<organism evidence="1 2">
    <name type="scientific">Sphingomonas cavernae</name>
    <dbReference type="NCBI Taxonomy" id="2320861"/>
    <lineage>
        <taxon>Bacteria</taxon>
        <taxon>Pseudomonadati</taxon>
        <taxon>Pseudomonadota</taxon>
        <taxon>Alphaproteobacteria</taxon>
        <taxon>Sphingomonadales</taxon>
        <taxon>Sphingomonadaceae</taxon>
        <taxon>Sphingomonas</taxon>
    </lineage>
</organism>
<evidence type="ECO:0000313" key="1">
    <source>
        <dbReference type="EMBL" id="RJF91519.1"/>
    </source>
</evidence>
<name>A0A418WND7_9SPHN</name>
<protein>
    <submittedName>
        <fullName evidence="1">Uncharacterized protein</fullName>
    </submittedName>
</protein>
<proteinExistence type="predicted"/>
<evidence type="ECO:0000313" key="2">
    <source>
        <dbReference type="Proteomes" id="UP000286100"/>
    </source>
</evidence>
<comment type="caution">
    <text evidence="1">The sequence shown here is derived from an EMBL/GenBank/DDBJ whole genome shotgun (WGS) entry which is preliminary data.</text>
</comment>